<keyword evidence="9" id="KW-1185">Reference proteome</keyword>
<reference evidence="8 9" key="1">
    <citation type="submission" date="2024-11" db="EMBL/GenBank/DDBJ databases">
        <title>Chromosome-level genome assembly of the freshwater bivalve Anodonta woodiana.</title>
        <authorList>
            <person name="Chen X."/>
        </authorList>
    </citation>
    <scope>NUCLEOTIDE SEQUENCE [LARGE SCALE GENOMIC DNA]</scope>
    <source>
        <strain evidence="8">MN2024</strain>
        <tissue evidence="8">Gills</tissue>
    </source>
</reference>
<comment type="caution">
    <text evidence="8">The sequence shown here is derived from an EMBL/GenBank/DDBJ whole genome shotgun (WGS) entry which is preliminary data.</text>
</comment>
<dbReference type="InterPro" id="IPR013083">
    <property type="entry name" value="Znf_RING/FYVE/PHD"/>
</dbReference>
<feature type="domain" description="B box-type" evidence="7">
    <location>
        <begin position="98"/>
        <end position="147"/>
    </location>
</feature>
<dbReference type="InterPro" id="IPR027370">
    <property type="entry name" value="Znf-RING_euk"/>
</dbReference>
<dbReference type="InterPro" id="IPR011042">
    <property type="entry name" value="6-blade_b-propeller_TolB-like"/>
</dbReference>
<name>A0ABD3Y1T4_SINWO</name>
<dbReference type="PROSITE" id="PS00518">
    <property type="entry name" value="ZF_RING_1"/>
    <property type="match status" value="1"/>
</dbReference>
<feature type="domain" description="RING-type" evidence="6">
    <location>
        <begin position="16"/>
        <end position="64"/>
    </location>
</feature>
<evidence type="ECO:0000256" key="3">
    <source>
        <dbReference type="ARBA" id="ARBA00022771"/>
    </source>
</evidence>
<dbReference type="Proteomes" id="UP001634394">
    <property type="component" value="Unassembled WGS sequence"/>
</dbReference>
<evidence type="ECO:0000256" key="4">
    <source>
        <dbReference type="ARBA" id="ARBA00022833"/>
    </source>
</evidence>
<evidence type="ECO:0000256" key="5">
    <source>
        <dbReference type="PROSITE-ProRule" id="PRU00024"/>
    </source>
</evidence>
<evidence type="ECO:0000259" key="6">
    <source>
        <dbReference type="PROSITE" id="PS50089"/>
    </source>
</evidence>
<protein>
    <submittedName>
        <fullName evidence="8">Uncharacterized protein</fullName>
    </submittedName>
</protein>
<dbReference type="Pfam" id="PF13445">
    <property type="entry name" value="zf-RING_UBOX"/>
    <property type="match status" value="1"/>
</dbReference>
<keyword evidence="1" id="KW-0597">Phosphoprotein</keyword>
<proteinExistence type="predicted"/>
<evidence type="ECO:0000259" key="7">
    <source>
        <dbReference type="PROSITE" id="PS50119"/>
    </source>
</evidence>
<gene>
    <name evidence="8" type="ORF">ACJMK2_004072</name>
</gene>
<dbReference type="InterPro" id="IPR000315">
    <property type="entry name" value="Znf_B-box"/>
</dbReference>
<dbReference type="GO" id="GO:0008270">
    <property type="term" value="F:zinc ion binding"/>
    <property type="evidence" value="ECO:0007669"/>
    <property type="project" value="UniProtKB-KW"/>
</dbReference>
<dbReference type="SUPFAM" id="SSF63829">
    <property type="entry name" value="Calcium-dependent phosphotriesterase"/>
    <property type="match status" value="1"/>
</dbReference>
<dbReference type="SUPFAM" id="SSF57845">
    <property type="entry name" value="B-box zinc-binding domain"/>
    <property type="match status" value="1"/>
</dbReference>
<dbReference type="SMART" id="SM00184">
    <property type="entry name" value="RING"/>
    <property type="match status" value="1"/>
</dbReference>
<dbReference type="AlphaFoldDB" id="A0ABD3Y1T4"/>
<dbReference type="Gene3D" id="2.120.10.30">
    <property type="entry name" value="TolB, C-terminal domain"/>
    <property type="match status" value="1"/>
</dbReference>
<dbReference type="EMBL" id="JBJQND010000001">
    <property type="protein sequence ID" value="KAL3891826.1"/>
    <property type="molecule type" value="Genomic_DNA"/>
</dbReference>
<feature type="domain" description="B box-type" evidence="7">
    <location>
        <begin position="161"/>
        <end position="194"/>
    </location>
</feature>
<evidence type="ECO:0000256" key="2">
    <source>
        <dbReference type="ARBA" id="ARBA00022723"/>
    </source>
</evidence>
<accession>A0ABD3Y1T4</accession>
<dbReference type="PANTHER" id="PTHR25462">
    <property type="entry name" value="BONUS, ISOFORM C-RELATED"/>
    <property type="match status" value="1"/>
</dbReference>
<dbReference type="PROSITE" id="PS50089">
    <property type="entry name" value="ZF_RING_2"/>
    <property type="match status" value="1"/>
</dbReference>
<evidence type="ECO:0000256" key="1">
    <source>
        <dbReference type="ARBA" id="ARBA00022553"/>
    </source>
</evidence>
<dbReference type="Gene3D" id="3.30.40.10">
    <property type="entry name" value="Zinc/RING finger domain, C3HC4 (zinc finger)"/>
    <property type="match status" value="1"/>
</dbReference>
<organism evidence="8 9">
    <name type="scientific">Sinanodonta woodiana</name>
    <name type="common">Chinese pond mussel</name>
    <name type="synonym">Anodonta woodiana</name>
    <dbReference type="NCBI Taxonomy" id="1069815"/>
    <lineage>
        <taxon>Eukaryota</taxon>
        <taxon>Metazoa</taxon>
        <taxon>Spiralia</taxon>
        <taxon>Lophotrochozoa</taxon>
        <taxon>Mollusca</taxon>
        <taxon>Bivalvia</taxon>
        <taxon>Autobranchia</taxon>
        <taxon>Heteroconchia</taxon>
        <taxon>Palaeoheterodonta</taxon>
        <taxon>Unionida</taxon>
        <taxon>Unionoidea</taxon>
        <taxon>Unionidae</taxon>
        <taxon>Unioninae</taxon>
        <taxon>Sinanodonta</taxon>
    </lineage>
</organism>
<sequence>MAKAIVDSSSTHGHRCPICLNKFTSPRQLPCLHSFCEHCIQDYITEKGSSTDTIFEEFMCPVCKIVTKPANKGKPLSEWASLLPNSPFLFMGKSKVERSCEVCWSSSHSSRNVANKFCVVCEEFICDKCAVCHQNMRMTKSHEIITTETYTNNPENRIKFKEGFGCPEHDNEEIKFYCRSHETACCGTCSFLHHKSCPNVLELKQGLPGLMKAMNPQKIIEQLRKLKNHLKVVFDMNEKNIGVLGSRVESLCVEIGDIRKKLNALLDDIEKMVKLEGNRIYKEWLIRKQQQNNQCQSLLYAIKNSQALLETVVQYGTETKKFMVTNKTLKHLYLYSDQIRERFEKVDNVSIRIELDSNMQAMLSKDAIYFAKLVCQEKADDVYCTRLIVPLQKQCVILSRVIDVHSPFDKLPVYVGIVQLPDGHIILADWCNKSICLYNSSYNLVASHILLENPCSMCLIEDDEVAVTFSGQTFQFLSIKDGSIKNAGMATTKYKHCGVDAVTSKEIFVYGHCGDTWGSNKYYWSLITRNGDVTLHRECYCKPTQWVCAVLDMSKSRVFISVSGDNAVYCFGLRDGKQYFVYISRDLKVPRGISVDREDNVYIVGYHSNNIHKLSPDGVAVQVITSGVPEKPRGIYFNHNRDNFFVTTIKGLMSRKLHHFVHK</sequence>
<evidence type="ECO:0000313" key="9">
    <source>
        <dbReference type="Proteomes" id="UP001634394"/>
    </source>
</evidence>
<dbReference type="Gene3D" id="3.30.160.60">
    <property type="entry name" value="Classic Zinc Finger"/>
    <property type="match status" value="1"/>
</dbReference>
<dbReference type="PROSITE" id="PS50119">
    <property type="entry name" value="ZF_BBOX"/>
    <property type="match status" value="2"/>
</dbReference>
<keyword evidence="3 5" id="KW-0863">Zinc-finger</keyword>
<dbReference type="InterPro" id="IPR017907">
    <property type="entry name" value="Znf_RING_CS"/>
</dbReference>
<keyword evidence="4" id="KW-0862">Zinc</keyword>
<dbReference type="SMART" id="SM00336">
    <property type="entry name" value="BBOX"/>
    <property type="match status" value="2"/>
</dbReference>
<dbReference type="InterPro" id="IPR001841">
    <property type="entry name" value="Znf_RING"/>
</dbReference>
<dbReference type="InterPro" id="IPR047153">
    <property type="entry name" value="TRIM45/56/19-like"/>
</dbReference>
<evidence type="ECO:0000313" key="8">
    <source>
        <dbReference type="EMBL" id="KAL3891826.1"/>
    </source>
</evidence>
<dbReference type="PANTHER" id="PTHR25462:SF296">
    <property type="entry name" value="MEIOTIC P26, ISOFORM F"/>
    <property type="match status" value="1"/>
</dbReference>
<dbReference type="SUPFAM" id="SSF57850">
    <property type="entry name" value="RING/U-box"/>
    <property type="match status" value="1"/>
</dbReference>
<keyword evidence="2" id="KW-0479">Metal-binding</keyword>